<evidence type="ECO:0000313" key="3">
    <source>
        <dbReference type="Proteomes" id="UP001432222"/>
    </source>
</evidence>
<evidence type="ECO:0000256" key="1">
    <source>
        <dbReference type="SAM" id="Phobius"/>
    </source>
</evidence>
<keyword evidence="3" id="KW-1185">Reference proteome</keyword>
<keyword evidence="1" id="KW-0472">Membrane</keyword>
<keyword evidence="1" id="KW-1133">Transmembrane helix</keyword>
<dbReference type="EMBL" id="CP108110">
    <property type="protein sequence ID" value="WUQ82888.1"/>
    <property type="molecule type" value="Genomic_DNA"/>
</dbReference>
<evidence type="ECO:0000313" key="2">
    <source>
        <dbReference type="EMBL" id="WUQ82888.1"/>
    </source>
</evidence>
<dbReference type="Proteomes" id="UP001432222">
    <property type="component" value="Chromosome"/>
</dbReference>
<sequence>MSHPVAEVSASVTTPHPWEQFMKDRLKPLVFLLVGAALLPLQFATTLFHFRMGRAKAARARGDKGAISIELALAVIALVFIAGLVVFALVALKDKVVTKVNQDPKYTGGAGAPAGS</sequence>
<evidence type="ECO:0008006" key="4">
    <source>
        <dbReference type="Google" id="ProtNLM"/>
    </source>
</evidence>
<organism evidence="2 3">
    <name type="scientific">Kitasatospora purpeofusca</name>
    <dbReference type="NCBI Taxonomy" id="67352"/>
    <lineage>
        <taxon>Bacteria</taxon>
        <taxon>Bacillati</taxon>
        <taxon>Actinomycetota</taxon>
        <taxon>Actinomycetes</taxon>
        <taxon>Kitasatosporales</taxon>
        <taxon>Streptomycetaceae</taxon>
        <taxon>Kitasatospora</taxon>
    </lineage>
</organism>
<keyword evidence="1" id="KW-0812">Transmembrane</keyword>
<proteinExistence type="predicted"/>
<reference evidence="2" key="1">
    <citation type="submission" date="2022-10" db="EMBL/GenBank/DDBJ databases">
        <title>The complete genomes of actinobacterial strains from the NBC collection.</title>
        <authorList>
            <person name="Joergensen T.S."/>
            <person name="Alvarez Arevalo M."/>
            <person name="Sterndorff E.B."/>
            <person name="Faurdal D."/>
            <person name="Vuksanovic O."/>
            <person name="Mourched A.-S."/>
            <person name="Charusanti P."/>
            <person name="Shaw S."/>
            <person name="Blin K."/>
            <person name="Weber T."/>
        </authorList>
    </citation>
    <scope>NUCLEOTIDE SEQUENCE</scope>
    <source>
        <strain evidence="2">NBC_00222</strain>
    </source>
</reference>
<protein>
    <recommendedName>
        <fullName evidence="4">Interferon-induced transmembrane protein</fullName>
    </recommendedName>
</protein>
<name>A0ABZ1TVB0_9ACTN</name>
<dbReference type="RefSeq" id="WP_328953931.1">
    <property type="nucleotide sequence ID" value="NZ_CP108110.1"/>
</dbReference>
<feature type="transmembrane region" description="Helical" evidence="1">
    <location>
        <begin position="29"/>
        <end position="50"/>
    </location>
</feature>
<feature type="transmembrane region" description="Helical" evidence="1">
    <location>
        <begin position="71"/>
        <end position="92"/>
    </location>
</feature>
<accession>A0ABZ1TVB0</accession>
<gene>
    <name evidence="2" type="ORF">OHA16_07810</name>
</gene>